<dbReference type="Proteomes" id="UP000000768">
    <property type="component" value="Chromosome 7"/>
</dbReference>
<evidence type="ECO:0000313" key="2">
    <source>
        <dbReference type="EMBL" id="OQU80824.1"/>
    </source>
</evidence>
<organism evidence="2 3">
    <name type="scientific">Sorghum bicolor</name>
    <name type="common">Sorghum</name>
    <name type="synonym">Sorghum vulgare</name>
    <dbReference type="NCBI Taxonomy" id="4558"/>
    <lineage>
        <taxon>Eukaryota</taxon>
        <taxon>Viridiplantae</taxon>
        <taxon>Streptophyta</taxon>
        <taxon>Embryophyta</taxon>
        <taxon>Tracheophyta</taxon>
        <taxon>Spermatophyta</taxon>
        <taxon>Magnoliopsida</taxon>
        <taxon>Liliopsida</taxon>
        <taxon>Poales</taxon>
        <taxon>Poaceae</taxon>
        <taxon>PACMAD clade</taxon>
        <taxon>Panicoideae</taxon>
        <taxon>Andropogonodae</taxon>
        <taxon>Andropogoneae</taxon>
        <taxon>Sorghinae</taxon>
        <taxon>Sorghum</taxon>
    </lineage>
</organism>
<gene>
    <name evidence="2" type="ORF">SORBI_3007G193000</name>
</gene>
<keyword evidence="3" id="KW-1185">Reference proteome</keyword>
<evidence type="ECO:0000313" key="3">
    <source>
        <dbReference type="Proteomes" id="UP000000768"/>
    </source>
</evidence>
<dbReference type="STRING" id="4558.A0A1Z5RAM5"/>
<feature type="region of interest" description="Disordered" evidence="1">
    <location>
        <begin position="134"/>
        <end position="189"/>
    </location>
</feature>
<accession>A0A1Z5RAM5</accession>
<evidence type="ECO:0000256" key="1">
    <source>
        <dbReference type="SAM" id="MobiDB-lite"/>
    </source>
</evidence>
<dbReference type="AlphaFoldDB" id="A0A1Z5RAM5"/>
<sequence>MLWAWWTPGCPHSSFGHIPAARRRSAGGTPASSSKWCWKRELREGQGSRHCATRMDWYAWLSRTGLAPSLTYVYERLFSRNELEPRDAAHFDHDLLEILKLAKKQAAAAGDDGAEAAGAGAACLSRCMRRLAEGGDGGGRRRRGASSITVDPRIYSGDDDLRPSRMGAHLSRSARRGTPPPSPRRPATTTCGLLASNAWVRRR</sequence>
<protein>
    <submittedName>
        <fullName evidence="2">Uncharacterized protein</fullName>
    </submittedName>
</protein>
<reference evidence="2 3" key="1">
    <citation type="journal article" date="2009" name="Nature">
        <title>The Sorghum bicolor genome and the diversification of grasses.</title>
        <authorList>
            <person name="Paterson A.H."/>
            <person name="Bowers J.E."/>
            <person name="Bruggmann R."/>
            <person name="Dubchak I."/>
            <person name="Grimwood J."/>
            <person name="Gundlach H."/>
            <person name="Haberer G."/>
            <person name="Hellsten U."/>
            <person name="Mitros T."/>
            <person name="Poliakov A."/>
            <person name="Schmutz J."/>
            <person name="Spannagl M."/>
            <person name="Tang H."/>
            <person name="Wang X."/>
            <person name="Wicker T."/>
            <person name="Bharti A.K."/>
            <person name="Chapman J."/>
            <person name="Feltus F.A."/>
            <person name="Gowik U."/>
            <person name="Grigoriev I.V."/>
            <person name="Lyons E."/>
            <person name="Maher C.A."/>
            <person name="Martis M."/>
            <person name="Narechania A."/>
            <person name="Otillar R.P."/>
            <person name="Penning B.W."/>
            <person name="Salamov A.A."/>
            <person name="Wang Y."/>
            <person name="Zhang L."/>
            <person name="Carpita N.C."/>
            <person name="Freeling M."/>
            <person name="Gingle A.R."/>
            <person name="Hash C.T."/>
            <person name="Keller B."/>
            <person name="Klein P."/>
            <person name="Kresovich S."/>
            <person name="McCann M.C."/>
            <person name="Ming R."/>
            <person name="Peterson D.G."/>
            <person name="Mehboob-ur-Rahman"/>
            <person name="Ware D."/>
            <person name="Westhoff P."/>
            <person name="Mayer K.F."/>
            <person name="Messing J."/>
            <person name="Rokhsar D.S."/>
        </authorList>
    </citation>
    <scope>NUCLEOTIDE SEQUENCE [LARGE SCALE GENOMIC DNA]</scope>
    <source>
        <strain evidence="3">cv. BTx623</strain>
    </source>
</reference>
<reference evidence="3" key="2">
    <citation type="journal article" date="2018" name="Plant J.">
        <title>The Sorghum bicolor reference genome: improved assembly, gene annotations, a transcriptome atlas, and signatures of genome organization.</title>
        <authorList>
            <person name="McCormick R.F."/>
            <person name="Truong S.K."/>
            <person name="Sreedasyam A."/>
            <person name="Jenkins J."/>
            <person name="Shu S."/>
            <person name="Sims D."/>
            <person name="Kennedy M."/>
            <person name="Amirebrahimi M."/>
            <person name="Weers B.D."/>
            <person name="McKinley B."/>
            <person name="Mattison A."/>
            <person name="Morishige D.T."/>
            <person name="Grimwood J."/>
            <person name="Schmutz J."/>
            <person name="Mullet J.E."/>
        </authorList>
    </citation>
    <scope>NUCLEOTIDE SEQUENCE [LARGE SCALE GENOMIC DNA]</scope>
    <source>
        <strain evidence="3">cv. BTx623</strain>
    </source>
</reference>
<dbReference type="InParanoid" id="A0A1Z5RAM5"/>
<dbReference type="PANTHER" id="PTHR33915">
    <property type="entry name" value="OSJNBA0033G05.11 PROTEIN"/>
    <property type="match status" value="1"/>
</dbReference>
<dbReference type="PANTHER" id="PTHR33915:SF12">
    <property type="entry name" value="OS06G0645500 PROTEIN"/>
    <property type="match status" value="1"/>
</dbReference>
<name>A0A1Z5RAM5_SORBI</name>
<proteinExistence type="predicted"/>
<dbReference type="EMBL" id="CM000766">
    <property type="protein sequence ID" value="OQU80824.1"/>
    <property type="molecule type" value="Genomic_DNA"/>
</dbReference>
<dbReference type="Gramene" id="OQU80824">
    <property type="protein sequence ID" value="OQU80824"/>
    <property type="gene ID" value="SORBI_3007G193000"/>
</dbReference>